<evidence type="ECO:0000313" key="3">
    <source>
        <dbReference type="EMBL" id="OHA96885.1"/>
    </source>
</evidence>
<dbReference type="AlphaFoldDB" id="A0A1G2THV8"/>
<evidence type="ECO:0000256" key="1">
    <source>
        <dbReference type="SAM" id="Coils"/>
    </source>
</evidence>
<evidence type="ECO:0000313" key="4">
    <source>
        <dbReference type="Proteomes" id="UP000177279"/>
    </source>
</evidence>
<feature type="coiled-coil region" evidence="1">
    <location>
        <begin position="41"/>
        <end position="75"/>
    </location>
</feature>
<keyword evidence="2" id="KW-0812">Transmembrane</keyword>
<name>A0A1G2THV8_9BACT</name>
<keyword evidence="2" id="KW-1133">Transmembrane helix</keyword>
<reference evidence="3 4" key="1">
    <citation type="journal article" date="2016" name="Nat. Commun.">
        <title>Thousands of microbial genomes shed light on interconnected biogeochemical processes in an aquifer system.</title>
        <authorList>
            <person name="Anantharaman K."/>
            <person name="Brown C.T."/>
            <person name="Hug L.A."/>
            <person name="Sharon I."/>
            <person name="Castelle C.J."/>
            <person name="Probst A.J."/>
            <person name="Thomas B.C."/>
            <person name="Singh A."/>
            <person name="Wilkins M.J."/>
            <person name="Karaoz U."/>
            <person name="Brodie E.L."/>
            <person name="Williams K.H."/>
            <person name="Hubbard S.S."/>
            <person name="Banfield J.F."/>
        </authorList>
    </citation>
    <scope>NUCLEOTIDE SEQUENCE [LARGE SCALE GENOMIC DNA]</scope>
</reference>
<evidence type="ECO:0008006" key="5">
    <source>
        <dbReference type="Google" id="ProtNLM"/>
    </source>
</evidence>
<organism evidence="3 4">
    <name type="scientific">Candidatus Zambryskibacteria bacterium RIFCSPHIGHO2_02_FULL_43_37</name>
    <dbReference type="NCBI Taxonomy" id="1802749"/>
    <lineage>
        <taxon>Bacteria</taxon>
        <taxon>Candidatus Zambryskiibacteriota</taxon>
    </lineage>
</organism>
<keyword evidence="2" id="KW-0472">Membrane</keyword>
<protein>
    <recommendedName>
        <fullName evidence="5">Septum formation initiator</fullName>
    </recommendedName>
</protein>
<gene>
    <name evidence="3" type="ORF">A3D49_02125</name>
</gene>
<evidence type="ECO:0000256" key="2">
    <source>
        <dbReference type="SAM" id="Phobius"/>
    </source>
</evidence>
<proteinExistence type="predicted"/>
<keyword evidence="1" id="KW-0175">Coiled coil</keyword>
<feature type="transmembrane region" description="Helical" evidence="2">
    <location>
        <begin position="15"/>
        <end position="39"/>
    </location>
</feature>
<dbReference type="EMBL" id="MHVS01000003">
    <property type="protein sequence ID" value="OHA96885.1"/>
    <property type="molecule type" value="Genomic_DNA"/>
</dbReference>
<comment type="caution">
    <text evidence="3">The sequence shown here is derived from an EMBL/GenBank/DDBJ whole genome shotgun (WGS) entry which is preliminary data.</text>
</comment>
<accession>A0A1G2THV8</accession>
<sequence length="129" mass="14652">MKELRQRQRVKELLYSWPALVLAAILAFFLVKGAAGLMFKERESARLLANLESEAKESEAREVKLREGIARLQTETGIVEAIREKFSVTREGEHLAIIVDERAGTSTSAGENGSWYKRFLDAIMSFYEK</sequence>
<dbReference type="Proteomes" id="UP000177279">
    <property type="component" value="Unassembled WGS sequence"/>
</dbReference>